<reference evidence="4 5" key="1">
    <citation type="submission" date="2018-03" db="EMBL/GenBank/DDBJ databases">
        <title>Genomic Encyclopedia of Type Strains, Phase III (KMG-III): the genomes of soil and plant-associated and newly described type strains.</title>
        <authorList>
            <person name="Whitman W."/>
        </authorList>
    </citation>
    <scope>NUCLEOTIDE SEQUENCE [LARGE SCALE GENOMIC DNA]</scope>
    <source>
        <strain evidence="4 5">CGMCC 1.9313</strain>
    </source>
</reference>
<sequence length="256" mass="29448">MDVLIIEDENPAAERLISLLKEYDPEIRILGVMSSVEGTVEWLKSHKLPDLILLDIHLADGLCFEIFEQVPVKCPVIFCTAYDEYALKAFELNSIDYLLKPVQQAKLEKSLEKMKELHRSQGTGTEISAQVNDLMGLIKKRETSYKSRFMVKIGNRIKAVKTEDIAYFHSHNKLTLLVTKDGGSFPIDYALDELINFLDPAIFFHVNRKLIIHIDAAREIHPYFKGRMKLILHPPLEDEVIVSSQRTPLFKIWLDQ</sequence>
<gene>
    <name evidence="4" type="ORF">B0I27_101153</name>
</gene>
<dbReference type="Pfam" id="PF00072">
    <property type="entry name" value="Response_reg"/>
    <property type="match status" value="1"/>
</dbReference>
<feature type="domain" description="HTH LytTR-type" evidence="3">
    <location>
        <begin position="149"/>
        <end position="256"/>
    </location>
</feature>
<dbReference type="Gene3D" id="2.40.50.1020">
    <property type="entry name" value="LytTr DNA-binding domain"/>
    <property type="match status" value="1"/>
</dbReference>
<evidence type="ECO:0000259" key="3">
    <source>
        <dbReference type="PROSITE" id="PS50930"/>
    </source>
</evidence>
<accession>A0A2T0UB74</accession>
<protein>
    <submittedName>
        <fullName evidence="4">LytTR family two component transcriptional regulator</fullName>
    </submittedName>
</protein>
<evidence type="ECO:0000313" key="4">
    <source>
        <dbReference type="EMBL" id="PRY55185.1"/>
    </source>
</evidence>
<evidence type="ECO:0000259" key="2">
    <source>
        <dbReference type="PROSITE" id="PS50110"/>
    </source>
</evidence>
<dbReference type="Pfam" id="PF04397">
    <property type="entry name" value="LytTR"/>
    <property type="match status" value="1"/>
</dbReference>
<dbReference type="GO" id="GO:0003677">
    <property type="term" value="F:DNA binding"/>
    <property type="evidence" value="ECO:0007669"/>
    <property type="project" value="InterPro"/>
</dbReference>
<organism evidence="4 5">
    <name type="scientific">Arcticibacter pallidicorallinus</name>
    <dbReference type="NCBI Taxonomy" id="1259464"/>
    <lineage>
        <taxon>Bacteria</taxon>
        <taxon>Pseudomonadati</taxon>
        <taxon>Bacteroidota</taxon>
        <taxon>Sphingobacteriia</taxon>
        <taxon>Sphingobacteriales</taxon>
        <taxon>Sphingobacteriaceae</taxon>
        <taxon>Arcticibacter</taxon>
    </lineage>
</organism>
<keyword evidence="1" id="KW-0597">Phosphoprotein</keyword>
<dbReference type="PROSITE" id="PS50110">
    <property type="entry name" value="RESPONSE_REGULATORY"/>
    <property type="match status" value="1"/>
</dbReference>
<keyword evidence="5" id="KW-1185">Reference proteome</keyword>
<dbReference type="InterPro" id="IPR011006">
    <property type="entry name" value="CheY-like_superfamily"/>
</dbReference>
<feature type="domain" description="Response regulatory" evidence="2">
    <location>
        <begin position="2"/>
        <end position="115"/>
    </location>
</feature>
<dbReference type="PROSITE" id="PS50930">
    <property type="entry name" value="HTH_LYTTR"/>
    <property type="match status" value="1"/>
</dbReference>
<name>A0A2T0UB74_9SPHI</name>
<comment type="caution">
    <text evidence="4">The sequence shown here is derived from an EMBL/GenBank/DDBJ whole genome shotgun (WGS) entry which is preliminary data.</text>
</comment>
<dbReference type="InterPro" id="IPR001789">
    <property type="entry name" value="Sig_transdc_resp-reg_receiver"/>
</dbReference>
<dbReference type="InterPro" id="IPR007492">
    <property type="entry name" value="LytTR_DNA-bd_dom"/>
</dbReference>
<dbReference type="PANTHER" id="PTHR37299:SF1">
    <property type="entry name" value="STAGE 0 SPORULATION PROTEIN A HOMOLOG"/>
    <property type="match status" value="1"/>
</dbReference>
<evidence type="ECO:0000313" key="5">
    <source>
        <dbReference type="Proteomes" id="UP000238034"/>
    </source>
</evidence>
<dbReference type="Proteomes" id="UP000238034">
    <property type="component" value="Unassembled WGS sequence"/>
</dbReference>
<dbReference type="SMART" id="SM00448">
    <property type="entry name" value="REC"/>
    <property type="match status" value="1"/>
</dbReference>
<proteinExistence type="predicted"/>
<dbReference type="RefSeq" id="WP_106290408.1">
    <property type="nucleotide sequence ID" value="NZ_PVTH01000001.1"/>
</dbReference>
<dbReference type="AlphaFoldDB" id="A0A2T0UB74"/>
<dbReference type="SMART" id="SM00850">
    <property type="entry name" value="LytTR"/>
    <property type="match status" value="1"/>
</dbReference>
<dbReference type="PANTHER" id="PTHR37299">
    <property type="entry name" value="TRANSCRIPTIONAL REGULATOR-RELATED"/>
    <property type="match status" value="1"/>
</dbReference>
<dbReference type="FunFam" id="3.40.50.2300:FF:000361">
    <property type="entry name" value="Two-component system response regulator"/>
    <property type="match status" value="1"/>
</dbReference>
<dbReference type="EMBL" id="PVTH01000001">
    <property type="protein sequence ID" value="PRY55185.1"/>
    <property type="molecule type" value="Genomic_DNA"/>
</dbReference>
<evidence type="ECO:0000256" key="1">
    <source>
        <dbReference type="PROSITE-ProRule" id="PRU00169"/>
    </source>
</evidence>
<dbReference type="SUPFAM" id="SSF52172">
    <property type="entry name" value="CheY-like"/>
    <property type="match status" value="1"/>
</dbReference>
<feature type="modified residue" description="4-aspartylphosphate" evidence="1">
    <location>
        <position position="55"/>
    </location>
</feature>
<dbReference type="GO" id="GO:0000156">
    <property type="term" value="F:phosphorelay response regulator activity"/>
    <property type="evidence" value="ECO:0007669"/>
    <property type="project" value="InterPro"/>
</dbReference>
<dbReference type="InterPro" id="IPR046947">
    <property type="entry name" value="LytR-like"/>
</dbReference>
<dbReference type="Gene3D" id="3.40.50.2300">
    <property type="match status" value="1"/>
</dbReference>
<dbReference type="OrthoDB" id="9787344at2"/>